<dbReference type="Proteomes" id="UP001148614">
    <property type="component" value="Unassembled WGS sequence"/>
</dbReference>
<organism evidence="2 3">
    <name type="scientific">Xylaria arbuscula</name>
    <dbReference type="NCBI Taxonomy" id="114810"/>
    <lineage>
        <taxon>Eukaryota</taxon>
        <taxon>Fungi</taxon>
        <taxon>Dikarya</taxon>
        <taxon>Ascomycota</taxon>
        <taxon>Pezizomycotina</taxon>
        <taxon>Sordariomycetes</taxon>
        <taxon>Xylariomycetidae</taxon>
        <taxon>Xylariales</taxon>
        <taxon>Xylariaceae</taxon>
        <taxon>Xylaria</taxon>
    </lineage>
</organism>
<feature type="domain" description="Heterokaryon incompatibility" evidence="1">
    <location>
        <begin position="116"/>
        <end position="267"/>
    </location>
</feature>
<dbReference type="PANTHER" id="PTHR24148">
    <property type="entry name" value="ANKYRIN REPEAT DOMAIN-CONTAINING PROTEIN 39 HOMOLOG-RELATED"/>
    <property type="match status" value="1"/>
</dbReference>
<dbReference type="VEuPathDB" id="FungiDB:F4678DRAFT_442455"/>
<dbReference type="Pfam" id="PF26639">
    <property type="entry name" value="Het-6_barrel"/>
    <property type="match status" value="1"/>
</dbReference>
<dbReference type="InterPro" id="IPR010730">
    <property type="entry name" value="HET"/>
</dbReference>
<dbReference type="Pfam" id="PF06985">
    <property type="entry name" value="HET"/>
    <property type="match status" value="1"/>
</dbReference>
<dbReference type="AlphaFoldDB" id="A0A9W8NBA0"/>
<gene>
    <name evidence="2" type="ORF">NPX13_g7116</name>
</gene>
<dbReference type="EMBL" id="JANPWZ010001353">
    <property type="protein sequence ID" value="KAJ3566474.1"/>
    <property type="molecule type" value="Genomic_DNA"/>
</dbReference>
<dbReference type="PANTHER" id="PTHR24148:SF73">
    <property type="entry name" value="HET DOMAIN PROTEIN (AFU_ORTHOLOGUE AFUA_8G01020)"/>
    <property type="match status" value="1"/>
</dbReference>
<protein>
    <recommendedName>
        <fullName evidence="1">Heterokaryon incompatibility domain-containing protein</fullName>
    </recommendedName>
</protein>
<name>A0A9W8NBA0_9PEZI</name>
<evidence type="ECO:0000313" key="3">
    <source>
        <dbReference type="Proteomes" id="UP001148614"/>
    </source>
</evidence>
<accession>A0A9W8NBA0</accession>
<keyword evidence="3" id="KW-1185">Reference proteome</keyword>
<proteinExistence type="predicted"/>
<evidence type="ECO:0000259" key="1">
    <source>
        <dbReference type="Pfam" id="PF06985"/>
    </source>
</evidence>
<comment type="caution">
    <text evidence="2">The sequence shown here is derived from an EMBL/GenBank/DDBJ whole genome shotgun (WGS) entry which is preliminary data.</text>
</comment>
<sequence>MNYKPLDASRNEIRAIYLHPDTSQDSPIECTLKHVSLDEYSDEYKIFLELDGAGKSSSYQARSWRLITDRPPLSDWFHPDEPPEGLGRNVAAGFSKSPVYQEDRFLNAPKYVWGDFIALSYEWGDANVTEKIVVDSVLTRITKNLKNALQTLRSRKHGELKGKPVYYWVDALCINQADIIERNAQVPLMGEIDSSARTVLIMTGPAVKDEQAVSELLDKCRNGLLRKNSGSRYNIREAFAEQNLAGWRSICEIASRSYWCRLWVIQEVLLANLAVIVYGRKAYVRLDFFFNMVNILGTSRAYYESFLSIDCMRYMNSIFNFVCLWGLRNEGRLQDGLLVLLDTARKAKQLDPRDKIYGLLGLIEESIHVQPDYRLPLVEVYRNFVQEVIKATGALSIIYQTASFRKAVPSWPSWVPDWSAQETQTYPEPVAAVLYEKARAAGDSLHMYITPNNPNLLYCEGCIVDTISQLGCTFDANLNATHNIHDRCSLSLGDSRISIYKDSAAVRQGFWKVFTLNCSVGREEKSNGYLLKMPYFDGRGQDALFSAISRFQQCNGGLTVAQQPLISHFPPWSQEYSDLSGVSTRVLDTLHQLLLVMIFRRFVVTQKGRMGIVPRHAKLGDAIFILKGCKAPVILRPAGDGTYSILGECYIDGIMHGEAMEDLAAGRYQARQIILC</sequence>
<dbReference type="InterPro" id="IPR052895">
    <property type="entry name" value="HetReg/Transcr_Mod"/>
</dbReference>
<evidence type="ECO:0000313" key="2">
    <source>
        <dbReference type="EMBL" id="KAJ3566474.1"/>
    </source>
</evidence>
<reference evidence="2" key="1">
    <citation type="submission" date="2022-07" db="EMBL/GenBank/DDBJ databases">
        <title>Genome Sequence of Xylaria arbuscula.</title>
        <authorList>
            <person name="Buettner E."/>
        </authorList>
    </citation>
    <scope>NUCLEOTIDE SEQUENCE</scope>
    <source>
        <strain evidence="2">VT107</strain>
    </source>
</reference>